<name>A0ACB8R2Q9_9AGAM</name>
<dbReference type="EMBL" id="MU276575">
    <property type="protein sequence ID" value="KAI0038167.1"/>
    <property type="molecule type" value="Genomic_DNA"/>
</dbReference>
<evidence type="ECO:0000313" key="1">
    <source>
        <dbReference type="EMBL" id="KAI0038167.1"/>
    </source>
</evidence>
<organism evidence="1 2">
    <name type="scientific">Auriscalpium vulgare</name>
    <dbReference type="NCBI Taxonomy" id="40419"/>
    <lineage>
        <taxon>Eukaryota</taxon>
        <taxon>Fungi</taxon>
        <taxon>Dikarya</taxon>
        <taxon>Basidiomycota</taxon>
        <taxon>Agaricomycotina</taxon>
        <taxon>Agaricomycetes</taxon>
        <taxon>Russulales</taxon>
        <taxon>Auriscalpiaceae</taxon>
        <taxon>Auriscalpium</taxon>
    </lineage>
</organism>
<reference evidence="1" key="2">
    <citation type="journal article" date="2022" name="New Phytol.">
        <title>Evolutionary transition to the ectomycorrhizal habit in the genomes of a hyperdiverse lineage of mushroom-forming fungi.</title>
        <authorList>
            <person name="Looney B."/>
            <person name="Miyauchi S."/>
            <person name="Morin E."/>
            <person name="Drula E."/>
            <person name="Courty P.E."/>
            <person name="Kohler A."/>
            <person name="Kuo A."/>
            <person name="LaButti K."/>
            <person name="Pangilinan J."/>
            <person name="Lipzen A."/>
            <person name="Riley R."/>
            <person name="Andreopoulos W."/>
            <person name="He G."/>
            <person name="Johnson J."/>
            <person name="Nolan M."/>
            <person name="Tritt A."/>
            <person name="Barry K.W."/>
            <person name="Grigoriev I.V."/>
            <person name="Nagy L.G."/>
            <person name="Hibbett D."/>
            <person name="Henrissat B."/>
            <person name="Matheny P.B."/>
            <person name="Labbe J."/>
            <person name="Martin F.M."/>
        </authorList>
    </citation>
    <scope>NUCLEOTIDE SEQUENCE</scope>
    <source>
        <strain evidence="1">FP105234-sp</strain>
    </source>
</reference>
<reference evidence="1" key="1">
    <citation type="submission" date="2021-02" db="EMBL/GenBank/DDBJ databases">
        <authorList>
            <consortium name="DOE Joint Genome Institute"/>
            <person name="Ahrendt S."/>
            <person name="Looney B.P."/>
            <person name="Miyauchi S."/>
            <person name="Morin E."/>
            <person name="Drula E."/>
            <person name="Courty P.E."/>
            <person name="Chicoki N."/>
            <person name="Fauchery L."/>
            <person name="Kohler A."/>
            <person name="Kuo A."/>
            <person name="Labutti K."/>
            <person name="Pangilinan J."/>
            <person name="Lipzen A."/>
            <person name="Riley R."/>
            <person name="Andreopoulos W."/>
            <person name="He G."/>
            <person name="Johnson J."/>
            <person name="Barry K.W."/>
            <person name="Grigoriev I.V."/>
            <person name="Nagy L."/>
            <person name="Hibbett D."/>
            <person name="Henrissat B."/>
            <person name="Matheny P.B."/>
            <person name="Labbe J."/>
            <person name="Martin F."/>
        </authorList>
    </citation>
    <scope>NUCLEOTIDE SEQUENCE</scope>
    <source>
        <strain evidence="1">FP105234-sp</strain>
    </source>
</reference>
<comment type="caution">
    <text evidence="1">The sequence shown here is derived from an EMBL/GenBank/DDBJ whole genome shotgun (WGS) entry which is preliminary data.</text>
</comment>
<keyword evidence="2" id="KW-1185">Reference proteome</keyword>
<accession>A0ACB8R2Q9</accession>
<protein>
    <submittedName>
        <fullName evidence="1">Uncharacterized protein</fullName>
    </submittedName>
</protein>
<proteinExistence type="predicted"/>
<gene>
    <name evidence="1" type="ORF">FA95DRAFT_1284730</name>
</gene>
<evidence type="ECO:0000313" key="2">
    <source>
        <dbReference type="Proteomes" id="UP000814033"/>
    </source>
</evidence>
<sequence>MESVSDSAPLYPFLAPPRGYAVDPYRAIEFSSTANDCVTVTARRAIGGSISRVFKFSWYKSDTVVDGIRALSKEMGVRGLRSLSMTLNTARRSDPMLSPTTWLDDFGAAHQLKMLQAAGRAGMTLCMLLSASIEDGTWQRGGATGGAIVWPKLYRLKLELVPLAHRFSQEDGVEEDDESFGVSVGEVLLRELERRQERGAPLSRLKLLRCGATRHWLRKAEGLVGCVSAAGDEDMSEGEESGGA</sequence>
<dbReference type="Proteomes" id="UP000814033">
    <property type="component" value="Unassembled WGS sequence"/>
</dbReference>